<keyword evidence="2" id="KW-0472">Membrane</keyword>
<evidence type="ECO:0000313" key="5">
    <source>
        <dbReference type="Proteomes" id="UP000266340"/>
    </source>
</evidence>
<evidence type="ECO:0000313" key="4">
    <source>
        <dbReference type="EMBL" id="RIE03794.1"/>
    </source>
</evidence>
<evidence type="ECO:0000256" key="2">
    <source>
        <dbReference type="SAM" id="Phobius"/>
    </source>
</evidence>
<evidence type="ECO:0000256" key="1">
    <source>
        <dbReference type="ARBA" id="ARBA00006464"/>
    </source>
</evidence>
<feature type="domain" description="Bacterial sugar transferase" evidence="3">
    <location>
        <begin position="37"/>
        <end position="225"/>
    </location>
</feature>
<dbReference type="InterPro" id="IPR003362">
    <property type="entry name" value="Bact_transf"/>
</dbReference>
<evidence type="ECO:0000259" key="3">
    <source>
        <dbReference type="Pfam" id="PF02397"/>
    </source>
</evidence>
<dbReference type="AlphaFoldDB" id="A0A398CXS9"/>
<organism evidence="4 5">
    <name type="scientific">Cohnella faecalis</name>
    <dbReference type="NCBI Taxonomy" id="2315694"/>
    <lineage>
        <taxon>Bacteria</taxon>
        <taxon>Bacillati</taxon>
        <taxon>Bacillota</taxon>
        <taxon>Bacilli</taxon>
        <taxon>Bacillales</taxon>
        <taxon>Paenibacillaceae</taxon>
        <taxon>Cohnella</taxon>
    </lineage>
</organism>
<feature type="transmembrane region" description="Helical" evidence="2">
    <location>
        <begin position="42"/>
        <end position="63"/>
    </location>
</feature>
<accession>A0A398CXS9</accession>
<dbReference type="Proteomes" id="UP000266340">
    <property type="component" value="Unassembled WGS sequence"/>
</dbReference>
<dbReference type="OrthoDB" id="9808602at2"/>
<keyword evidence="5" id="KW-1185">Reference proteome</keyword>
<dbReference type="EMBL" id="QXJM01000030">
    <property type="protein sequence ID" value="RIE03794.1"/>
    <property type="molecule type" value="Genomic_DNA"/>
</dbReference>
<reference evidence="4 5" key="1">
    <citation type="submission" date="2018-09" db="EMBL/GenBank/DDBJ databases">
        <title>Cohnella cavernae sp. nov., isolated from a karst cave.</title>
        <authorList>
            <person name="Zhu H."/>
        </authorList>
    </citation>
    <scope>NUCLEOTIDE SEQUENCE [LARGE SCALE GENOMIC DNA]</scope>
    <source>
        <strain evidence="4 5">K2E09-144</strain>
    </source>
</reference>
<gene>
    <name evidence="4" type="ORF">D3H35_09580</name>
</gene>
<dbReference type="PANTHER" id="PTHR30576:SF10">
    <property type="entry name" value="SLL5057 PROTEIN"/>
    <property type="match status" value="1"/>
</dbReference>
<comment type="similarity">
    <text evidence="1">Belongs to the bacterial sugar transferase family.</text>
</comment>
<name>A0A398CXS9_9BACL</name>
<keyword evidence="2" id="KW-1133">Transmembrane helix</keyword>
<dbReference type="RefSeq" id="WP_119148866.1">
    <property type="nucleotide sequence ID" value="NZ_JBHSOV010000021.1"/>
</dbReference>
<keyword evidence="4" id="KW-0808">Transferase</keyword>
<proteinExistence type="inferred from homology"/>
<protein>
    <submittedName>
        <fullName evidence="4">Sugar transferase</fullName>
    </submittedName>
</protein>
<sequence>MAEPSKELDFAYGSGTYFPGARTQVNQKGLRFYVGFKRMMDVVIATAALVVLSPFLVIIAAGVKMSDRQGSVFFRQIRIGKNGRPFHMIKFRTMVTNAESMLGDLLNRNEVAGKMFKMKEDPRITKLGKILRKTSVDELPQLINVIRGEMSLVGPRPPLQREVDEYSARDRQRLEVTPGCTGLWQVSGRNALSFDEMVELDLLYISSRSIRMDIRIILKTVKVMIFPNNAY</sequence>
<dbReference type="Pfam" id="PF02397">
    <property type="entry name" value="Bac_transf"/>
    <property type="match status" value="1"/>
</dbReference>
<keyword evidence="2" id="KW-0812">Transmembrane</keyword>
<dbReference type="PANTHER" id="PTHR30576">
    <property type="entry name" value="COLANIC BIOSYNTHESIS UDP-GLUCOSE LIPID CARRIER TRANSFERASE"/>
    <property type="match status" value="1"/>
</dbReference>
<comment type="caution">
    <text evidence="4">The sequence shown here is derived from an EMBL/GenBank/DDBJ whole genome shotgun (WGS) entry which is preliminary data.</text>
</comment>
<dbReference type="GO" id="GO:0016780">
    <property type="term" value="F:phosphotransferase activity, for other substituted phosphate groups"/>
    <property type="evidence" value="ECO:0007669"/>
    <property type="project" value="TreeGrafter"/>
</dbReference>